<dbReference type="eggNOG" id="ENOG502TJ17">
    <property type="taxonomic scope" value="Eukaryota"/>
</dbReference>
<accession>A0A1I7U4X6</accession>
<keyword evidence="1" id="KW-0175">Coiled coil</keyword>
<proteinExistence type="predicted"/>
<dbReference type="WBParaSite" id="Csp11.Scaffold629.g14888.t1">
    <property type="protein sequence ID" value="Csp11.Scaffold629.g14888.t1"/>
    <property type="gene ID" value="Csp11.Scaffold629.g14888"/>
</dbReference>
<dbReference type="AlphaFoldDB" id="A0A1I7U4X6"/>
<sequence>MSRSSFPEVLDIIKTVPDGEKASRLTIWAQEKYRAESDLEEKVEKLEKALANREFENKDYKMDNERLVSRYSALKARVKELESRLDECAKRELGEFKELREQLDTLQKQDNFYRVEITKLLDEKEERLKEEEEESDSADEIEELREQLEALQKQDLFYRTEITKLLDEKEERLKEEEDDKLYVKQLEDKLDQTECELEKTQEELEISQQKCDQVVKNFEKHFNFAKKQAQEQQEMATEWRNRMVEAEKKLAIERVEKKEELENLMIDYEEYKKFVAEREASRFALIQHKDETINKIRKEQAEAQANFMTRYAEIAEQRDKFAVFQEKFHVEVEKNKEFQEKVNELTMKIETLGVEEIPDEIEEEDDDTSSTSSFETIDTEM</sequence>
<evidence type="ECO:0000256" key="1">
    <source>
        <dbReference type="SAM" id="Coils"/>
    </source>
</evidence>
<keyword evidence="3" id="KW-1185">Reference proteome</keyword>
<dbReference type="Proteomes" id="UP000095282">
    <property type="component" value="Unplaced"/>
</dbReference>
<feature type="compositionally biased region" description="Low complexity" evidence="2">
    <location>
        <begin position="369"/>
        <end position="381"/>
    </location>
</feature>
<protein>
    <submittedName>
        <fullName evidence="4">Shootin-1</fullName>
    </submittedName>
</protein>
<organism evidence="3 4">
    <name type="scientific">Caenorhabditis tropicalis</name>
    <dbReference type="NCBI Taxonomy" id="1561998"/>
    <lineage>
        <taxon>Eukaryota</taxon>
        <taxon>Metazoa</taxon>
        <taxon>Ecdysozoa</taxon>
        <taxon>Nematoda</taxon>
        <taxon>Chromadorea</taxon>
        <taxon>Rhabditida</taxon>
        <taxon>Rhabditina</taxon>
        <taxon>Rhabditomorpha</taxon>
        <taxon>Rhabditoidea</taxon>
        <taxon>Rhabditidae</taxon>
        <taxon>Peloderinae</taxon>
        <taxon>Caenorhabditis</taxon>
    </lineage>
</organism>
<evidence type="ECO:0000313" key="4">
    <source>
        <dbReference type="WBParaSite" id="Csp11.Scaffold629.g14888.t1"/>
    </source>
</evidence>
<name>A0A1I7U4X6_9PELO</name>
<evidence type="ECO:0000313" key="3">
    <source>
        <dbReference type="Proteomes" id="UP000095282"/>
    </source>
</evidence>
<feature type="compositionally biased region" description="Acidic residues" evidence="2">
    <location>
        <begin position="358"/>
        <end position="368"/>
    </location>
</feature>
<feature type="coiled-coil region" evidence="1">
    <location>
        <begin position="29"/>
        <end position="355"/>
    </location>
</feature>
<feature type="region of interest" description="Disordered" evidence="2">
    <location>
        <begin position="358"/>
        <end position="381"/>
    </location>
</feature>
<dbReference type="STRING" id="1561998.A0A1I7U4X6"/>
<evidence type="ECO:0000256" key="2">
    <source>
        <dbReference type="SAM" id="MobiDB-lite"/>
    </source>
</evidence>
<reference evidence="4" key="1">
    <citation type="submission" date="2016-11" db="UniProtKB">
        <authorList>
            <consortium name="WormBaseParasite"/>
        </authorList>
    </citation>
    <scope>IDENTIFICATION</scope>
</reference>